<feature type="domain" description="C2H2-type" evidence="14">
    <location>
        <begin position="446"/>
        <end position="473"/>
    </location>
</feature>
<dbReference type="InterPro" id="IPR013087">
    <property type="entry name" value="Znf_C2H2_type"/>
</dbReference>
<keyword evidence="6 12" id="KW-0863">Zinc-finger</keyword>
<dbReference type="FunFam" id="3.30.160.60:FF:000136">
    <property type="entry name" value="GLI family zinc finger 4"/>
    <property type="match status" value="1"/>
</dbReference>
<dbReference type="Proteomes" id="UP001610411">
    <property type="component" value="Unassembled WGS sequence"/>
</dbReference>
<feature type="domain" description="C2H2-type" evidence="14">
    <location>
        <begin position="227"/>
        <end position="254"/>
    </location>
</feature>
<dbReference type="FunFam" id="3.30.160.60:FF:001111">
    <property type="entry name" value="Zinc finger protein 92 homolog"/>
    <property type="match status" value="1"/>
</dbReference>
<dbReference type="FunFam" id="3.30.160.60:FF:000443">
    <property type="entry name" value="Zinc finger protein 41"/>
    <property type="match status" value="1"/>
</dbReference>
<keyword evidence="5" id="KW-0677">Repeat</keyword>
<evidence type="ECO:0000256" key="10">
    <source>
        <dbReference type="ARBA" id="ARBA00023163"/>
    </source>
</evidence>
<accession>A0ABD2DL24</accession>
<dbReference type="Pfam" id="PF00096">
    <property type="entry name" value="zf-C2H2"/>
    <property type="match status" value="10"/>
</dbReference>
<dbReference type="PROSITE" id="PS50157">
    <property type="entry name" value="ZINC_FINGER_C2H2_2"/>
    <property type="match status" value="10"/>
</dbReference>
<evidence type="ECO:0000256" key="8">
    <source>
        <dbReference type="ARBA" id="ARBA00023015"/>
    </source>
</evidence>
<keyword evidence="7" id="KW-0862">Zinc</keyword>
<dbReference type="InterPro" id="IPR036236">
    <property type="entry name" value="Znf_C2H2_sf"/>
</dbReference>
<evidence type="ECO:0000256" key="11">
    <source>
        <dbReference type="ARBA" id="ARBA00023242"/>
    </source>
</evidence>
<dbReference type="SUPFAM" id="SSF57667">
    <property type="entry name" value="beta-beta-alpha zinc fingers"/>
    <property type="match status" value="5"/>
</dbReference>
<dbReference type="FunFam" id="3.30.160.60:FF:000295">
    <property type="entry name" value="zinc finger protein 19"/>
    <property type="match status" value="2"/>
</dbReference>
<organism evidence="16 17">
    <name type="scientific">Daubentonia madagascariensis</name>
    <name type="common">Aye-aye</name>
    <name type="synonym">Sciurus madagascariensis</name>
    <dbReference type="NCBI Taxonomy" id="31869"/>
    <lineage>
        <taxon>Eukaryota</taxon>
        <taxon>Metazoa</taxon>
        <taxon>Chordata</taxon>
        <taxon>Craniata</taxon>
        <taxon>Vertebrata</taxon>
        <taxon>Euteleostomi</taxon>
        <taxon>Mammalia</taxon>
        <taxon>Eutheria</taxon>
        <taxon>Euarchontoglires</taxon>
        <taxon>Primates</taxon>
        <taxon>Strepsirrhini</taxon>
        <taxon>Chiromyiformes</taxon>
        <taxon>Daubentoniidae</taxon>
        <taxon>Daubentonia</taxon>
    </lineage>
</organism>
<keyword evidence="8" id="KW-0805">Transcription regulation</keyword>
<dbReference type="FunFam" id="3.30.160.60:FF:001504">
    <property type="entry name" value="zinc finger protein 517 isoform X3"/>
    <property type="match status" value="1"/>
</dbReference>
<keyword evidence="4" id="KW-0479">Metal-binding</keyword>
<comment type="similarity">
    <text evidence="3">Belongs to the krueppel C2H2-type zinc-finger protein family.</text>
</comment>
<dbReference type="FunFam" id="3.30.160.60:FF:002561">
    <property type="entry name" value="Zinc finger protein 517"/>
    <property type="match status" value="1"/>
</dbReference>
<evidence type="ECO:0000256" key="12">
    <source>
        <dbReference type="PROSITE-ProRule" id="PRU00042"/>
    </source>
</evidence>
<dbReference type="AlphaFoldDB" id="A0ABD2DL24"/>
<evidence type="ECO:0000256" key="4">
    <source>
        <dbReference type="ARBA" id="ARBA00022723"/>
    </source>
</evidence>
<protein>
    <submittedName>
        <fullName evidence="16">Zinc finger protein 517 isoform 2</fullName>
    </submittedName>
</protein>
<dbReference type="Gene3D" id="6.10.140.140">
    <property type="match status" value="1"/>
</dbReference>
<dbReference type="SMART" id="SM00355">
    <property type="entry name" value="ZnF_C2H2"/>
    <property type="match status" value="10"/>
</dbReference>
<feature type="compositionally biased region" description="Basic and acidic residues" evidence="13">
    <location>
        <begin position="471"/>
        <end position="480"/>
    </location>
</feature>
<comment type="subcellular location">
    <subcellularLocation>
        <location evidence="2">Nucleus</location>
    </subcellularLocation>
</comment>
<evidence type="ECO:0000256" key="2">
    <source>
        <dbReference type="ARBA" id="ARBA00004123"/>
    </source>
</evidence>
<feature type="domain" description="C2H2-type" evidence="14">
    <location>
        <begin position="199"/>
        <end position="226"/>
    </location>
</feature>
<dbReference type="FunFam" id="3.30.160.60:FF:000185">
    <property type="entry name" value="zinc finger protein 319"/>
    <property type="match status" value="1"/>
</dbReference>
<dbReference type="EMBL" id="JBFSEQ010000010">
    <property type="protein sequence ID" value="KAL2767395.1"/>
    <property type="molecule type" value="Genomic_DNA"/>
</dbReference>
<feature type="domain" description="C2H2-type" evidence="14">
    <location>
        <begin position="172"/>
        <end position="198"/>
    </location>
</feature>
<comment type="caution">
    <text evidence="16">The sequence shown here is derived from an EMBL/GenBank/DDBJ whole genome shotgun (WGS) entry which is preliminary data.</text>
</comment>
<dbReference type="Gene3D" id="3.30.160.60">
    <property type="entry name" value="Classic Zinc Finger"/>
    <property type="match status" value="10"/>
</dbReference>
<evidence type="ECO:0000256" key="3">
    <source>
        <dbReference type="ARBA" id="ARBA00006991"/>
    </source>
</evidence>
<dbReference type="CDD" id="cd07765">
    <property type="entry name" value="KRAB_A-box"/>
    <property type="match status" value="1"/>
</dbReference>
<dbReference type="InterPro" id="IPR036051">
    <property type="entry name" value="KRAB_dom_sf"/>
</dbReference>
<feature type="domain" description="C2H2-type" evidence="14">
    <location>
        <begin position="418"/>
        <end position="445"/>
    </location>
</feature>
<evidence type="ECO:0000256" key="9">
    <source>
        <dbReference type="ARBA" id="ARBA00023125"/>
    </source>
</evidence>
<sequence>MAMALPMSGPQEAMVFEDVAVYFTRIEWRCLAPDQRALYRDVMLENYGNLASLALISLLEQGEEPGALILQVAEERGTKAGLCTDAGMEAGMAESSEREICRQAGLSGMVWGCLLRRDPKLSDLNGSPEDRSDKQCLIPWAQPKELSTSPEALQEWGSRPARSSAASRQTGYRCECGKVFRYNSLLLRHQIIHTGAKPYQCTECGKAFKQSSILLRHQLIHTEEKPFQCSECGKAFRQSTQLASHHRVHARERPYECGECGKAFSRSSRLLQHQKFHTGEKAYECSECGKAFCRRFTLNEHCRIHSGERPYSCPQCGQRFIRASSLLKHHRLHAEESSQDNGGGRSPLLGAAQKAHSGDKFYECSACGKPFRHNSLLLLHQRLHTGEKPFECSECGKAFSRKSNLTLHQKIHTKEKPFTCTECGKAFRRSYTLNEHYRLHSGERPYRCQACGRACSQLSTLIQHQKVHGREHRERGEGRRVPRWTPR</sequence>
<dbReference type="PANTHER" id="PTHR24393:SF159">
    <property type="entry name" value="ZINC FINGER PROTEIN 345-RELATED"/>
    <property type="match status" value="1"/>
</dbReference>
<evidence type="ECO:0000256" key="7">
    <source>
        <dbReference type="ARBA" id="ARBA00022833"/>
    </source>
</evidence>
<evidence type="ECO:0000256" key="5">
    <source>
        <dbReference type="ARBA" id="ARBA00022737"/>
    </source>
</evidence>
<dbReference type="FunFam" id="3.30.160.60:FF:000551">
    <property type="entry name" value="zinc finger protein 197 isoform X1"/>
    <property type="match status" value="1"/>
</dbReference>
<evidence type="ECO:0000313" key="17">
    <source>
        <dbReference type="Proteomes" id="UP001610411"/>
    </source>
</evidence>
<dbReference type="InterPro" id="IPR001909">
    <property type="entry name" value="KRAB"/>
</dbReference>
<dbReference type="PROSITE" id="PS00028">
    <property type="entry name" value="ZINC_FINGER_C2H2_1"/>
    <property type="match status" value="9"/>
</dbReference>
<evidence type="ECO:0000256" key="13">
    <source>
        <dbReference type="SAM" id="MobiDB-lite"/>
    </source>
</evidence>
<keyword evidence="17" id="KW-1185">Reference proteome</keyword>
<reference evidence="16 17" key="1">
    <citation type="journal article" date="2024" name="G3 (Bethesda)">
        <title>A hybrid genome assembly of the endangered aye-aye (Daubentonia madagascariensis).</title>
        <authorList>
            <person name="Versoza C.J."/>
            <person name="Pfeifer S.P."/>
        </authorList>
    </citation>
    <scope>NUCLEOTIDE SEQUENCE [LARGE SCALE GENOMIC DNA]</scope>
    <source>
        <strain evidence="16">6821</strain>
    </source>
</reference>
<dbReference type="FunFam" id="3.30.160.60:FF:000098">
    <property type="entry name" value="Zinc finger protein 614"/>
    <property type="match status" value="1"/>
</dbReference>
<dbReference type="GO" id="GO:0008270">
    <property type="term" value="F:zinc ion binding"/>
    <property type="evidence" value="ECO:0007669"/>
    <property type="project" value="UniProtKB-KW"/>
</dbReference>
<keyword evidence="9" id="KW-0238">DNA-binding</keyword>
<feature type="domain" description="C2H2-type" evidence="14">
    <location>
        <begin position="362"/>
        <end position="389"/>
    </location>
</feature>
<feature type="region of interest" description="Disordered" evidence="13">
    <location>
        <begin position="466"/>
        <end position="487"/>
    </location>
</feature>
<dbReference type="PROSITE" id="PS50805">
    <property type="entry name" value="KRAB"/>
    <property type="match status" value="1"/>
</dbReference>
<dbReference type="GO" id="GO:0005634">
    <property type="term" value="C:nucleus"/>
    <property type="evidence" value="ECO:0007669"/>
    <property type="project" value="UniProtKB-SubCell"/>
</dbReference>
<feature type="domain" description="C2H2-type" evidence="14">
    <location>
        <begin position="390"/>
        <end position="417"/>
    </location>
</feature>
<evidence type="ECO:0000256" key="6">
    <source>
        <dbReference type="ARBA" id="ARBA00022771"/>
    </source>
</evidence>
<evidence type="ECO:0000259" key="15">
    <source>
        <dbReference type="PROSITE" id="PS50805"/>
    </source>
</evidence>
<evidence type="ECO:0000259" key="14">
    <source>
        <dbReference type="PROSITE" id="PS50157"/>
    </source>
</evidence>
<dbReference type="SUPFAM" id="SSF109640">
    <property type="entry name" value="KRAB domain (Kruppel-associated box)"/>
    <property type="match status" value="1"/>
</dbReference>
<dbReference type="PANTHER" id="PTHR24393">
    <property type="entry name" value="ZINC FINGER PROTEIN"/>
    <property type="match status" value="1"/>
</dbReference>
<feature type="domain" description="KRAB" evidence="15">
    <location>
        <begin position="14"/>
        <end position="78"/>
    </location>
</feature>
<gene>
    <name evidence="16" type="ORF">WCI35_025510</name>
</gene>
<keyword evidence="11" id="KW-0539">Nucleus</keyword>
<dbReference type="Pfam" id="PF01352">
    <property type="entry name" value="KRAB"/>
    <property type="match status" value="1"/>
</dbReference>
<comment type="function">
    <text evidence="1">May be involved in transcriptional regulation.</text>
</comment>
<dbReference type="SMART" id="SM00349">
    <property type="entry name" value="KRAB"/>
    <property type="match status" value="1"/>
</dbReference>
<feature type="domain" description="C2H2-type" evidence="14">
    <location>
        <begin position="283"/>
        <end position="310"/>
    </location>
</feature>
<keyword evidence="10" id="KW-0804">Transcription</keyword>
<feature type="domain" description="C2H2-type" evidence="14">
    <location>
        <begin position="311"/>
        <end position="338"/>
    </location>
</feature>
<dbReference type="GO" id="GO:0003677">
    <property type="term" value="F:DNA binding"/>
    <property type="evidence" value="ECO:0007669"/>
    <property type="project" value="UniProtKB-KW"/>
</dbReference>
<evidence type="ECO:0000313" key="16">
    <source>
        <dbReference type="EMBL" id="KAL2767395.1"/>
    </source>
</evidence>
<name>A0ABD2DL24_DAUMA</name>
<evidence type="ECO:0000256" key="1">
    <source>
        <dbReference type="ARBA" id="ARBA00003767"/>
    </source>
</evidence>
<proteinExistence type="inferred from homology"/>
<feature type="domain" description="C2H2-type" evidence="14">
    <location>
        <begin position="255"/>
        <end position="282"/>
    </location>
</feature>